<evidence type="ECO:0000313" key="3">
    <source>
        <dbReference type="Proteomes" id="UP000001542"/>
    </source>
</evidence>
<name>A2EAE4_TRIV3</name>
<dbReference type="KEGG" id="tva:4768305"/>
<protein>
    <submittedName>
        <fullName evidence="2">Uncharacterized protein</fullName>
    </submittedName>
</protein>
<organism evidence="2 3">
    <name type="scientific">Trichomonas vaginalis (strain ATCC PRA-98 / G3)</name>
    <dbReference type="NCBI Taxonomy" id="412133"/>
    <lineage>
        <taxon>Eukaryota</taxon>
        <taxon>Metamonada</taxon>
        <taxon>Parabasalia</taxon>
        <taxon>Trichomonadida</taxon>
        <taxon>Trichomonadidae</taxon>
        <taxon>Trichomonas</taxon>
    </lineage>
</organism>
<sequence>MSIDTGANIPFCLFGAHVGKPSITASVIPKTSQINIYTELDQNGGYKCGTTCSYSNSLHFFTNVIPKHEGHAELDFTYTGKMDKISNSNCTVEFAGYAMASESGIKYSLPGHKPENVKCSAQLQANNKPLIFGIVAVAIIGIGAAIVLTVLISKSYIKTRDDEGYLIDKTDNNEEMELMKLGVNENPTPKKPINLSEIPRFVND</sequence>
<dbReference type="AlphaFoldDB" id="A2EAE4"/>
<proteinExistence type="predicted"/>
<keyword evidence="1" id="KW-1133">Transmembrane helix</keyword>
<dbReference type="VEuPathDB" id="TrichDB:TVAG_109550"/>
<accession>A2EAE4</accession>
<dbReference type="InParanoid" id="A2EAE4"/>
<keyword evidence="1" id="KW-0812">Transmembrane</keyword>
<gene>
    <name evidence="2" type="ORF">TVAG_109550</name>
</gene>
<evidence type="ECO:0000256" key="1">
    <source>
        <dbReference type="SAM" id="Phobius"/>
    </source>
</evidence>
<reference evidence="2" key="2">
    <citation type="journal article" date="2007" name="Science">
        <title>Draft genome sequence of the sexually transmitted pathogen Trichomonas vaginalis.</title>
        <authorList>
            <person name="Carlton J.M."/>
            <person name="Hirt R.P."/>
            <person name="Silva J.C."/>
            <person name="Delcher A.L."/>
            <person name="Schatz M."/>
            <person name="Zhao Q."/>
            <person name="Wortman J.R."/>
            <person name="Bidwell S.L."/>
            <person name="Alsmark U.C.M."/>
            <person name="Besteiro S."/>
            <person name="Sicheritz-Ponten T."/>
            <person name="Noel C.J."/>
            <person name="Dacks J.B."/>
            <person name="Foster P.G."/>
            <person name="Simillion C."/>
            <person name="Van de Peer Y."/>
            <person name="Miranda-Saavedra D."/>
            <person name="Barton G.J."/>
            <person name="Westrop G.D."/>
            <person name="Mueller S."/>
            <person name="Dessi D."/>
            <person name="Fiori P.L."/>
            <person name="Ren Q."/>
            <person name="Paulsen I."/>
            <person name="Zhang H."/>
            <person name="Bastida-Corcuera F.D."/>
            <person name="Simoes-Barbosa A."/>
            <person name="Brown M.T."/>
            <person name="Hayes R.D."/>
            <person name="Mukherjee M."/>
            <person name="Okumura C.Y."/>
            <person name="Schneider R."/>
            <person name="Smith A.J."/>
            <person name="Vanacova S."/>
            <person name="Villalvazo M."/>
            <person name="Haas B.J."/>
            <person name="Pertea M."/>
            <person name="Feldblyum T.V."/>
            <person name="Utterback T.R."/>
            <person name="Shu C.L."/>
            <person name="Osoegawa K."/>
            <person name="de Jong P.J."/>
            <person name="Hrdy I."/>
            <person name="Horvathova L."/>
            <person name="Zubacova Z."/>
            <person name="Dolezal P."/>
            <person name="Malik S.B."/>
            <person name="Logsdon J.M. Jr."/>
            <person name="Henze K."/>
            <person name="Gupta A."/>
            <person name="Wang C.C."/>
            <person name="Dunne R.L."/>
            <person name="Upcroft J.A."/>
            <person name="Upcroft P."/>
            <person name="White O."/>
            <person name="Salzberg S.L."/>
            <person name="Tang P."/>
            <person name="Chiu C.-H."/>
            <person name="Lee Y.-S."/>
            <person name="Embley T.M."/>
            <person name="Coombs G.H."/>
            <person name="Mottram J.C."/>
            <person name="Tachezy J."/>
            <person name="Fraser-Liggett C.M."/>
            <person name="Johnson P.J."/>
        </authorList>
    </citation>
    <scope>NUCLEOTIDE SEQUENCE [LARGE SCALE GENOMIC DNA]</scope>
    <source>
        <strain evidence="2">G3</strain>
    </source>
</reference>
<dbReference type="VEuPathDB" id="TrichDB:TVAGG3_0924260"/>
<evidence type="ECO:0000313" key="2">
    <source>
        <dbReference type="EMBL" id="EAY10371.1"/>
    </source>
</evidence>
<dbReference type="RefSeq" id="XP_001322594.1">
    <property type="nucleotide sequence ID" value="XM_001322559.1"/>
</dbReference>
<dbReference type="SMR" id="A2EAE4"/>
<keyword evidence="3" id="KW-1185">Reference proteome</keyword>
<reference evidence="2" key="1">
    <citation type="submission" date="2006-10" db="EMBL/GenBank/DDBJ databases">
        <authorList>
            <person name="Amadeo P."/>
            <person name="Zhao Q."/>
            <person name="Wortman J."/>
            <person name="Fraser-Liggett C."/>
            <person name="Carlton J."/>
        </authorList>
    </citation>
    <scope>NUCLEOTIDE SEQUENCE</scope>
    <source>
        <strain evidence="2">G3</strain>
    </source>
</reference>
<keyword evidence="1" id="KW-0472">Membrane</keyword>
<dbReference type="Proteomes" id="UP000001542">
    <property type="component" value="Unassembled WGS sequence"/>
</dbReference>
<dbReference type="EMBL" id="DS113339">
    <property type="protein sequence ID" value="EAY10371.1"/>
    <property type="molecule type" value="Genomic_DNA"/>
</dbReference>
<feature type="transmembrane region" description="Helical" evidence="1">
    <location>
        <begin position="130"/>
        <end position="152"/>
    </location>
</feature>